<keyword evidence="2" id="KW-1185">Reference proteome</keyword>
<proteinExistence type="predicted"/>
<dbReference type="AlphaFoldDB" id="A0A1I7YPN8"/>
<evidence type="ECO:0000313" key="2">
    <source>
        <dbReference type="Proteomes" id="UP000095287"/>
    </source>
</evidence>
<feature type="compositionally biased region" description="Basic and acidic residues" evidence="1">
    <location>
        <begin position="223"/>
        <end position="254"/>
    </location>
</feature>
<feature type="region of interest" description="Disordered" evidence="1">
    <location>
        <begin position="40"/>
        <end position="71"/>
    </location>
</feature>
<reference evidence="3" key="1">
    <citation type="submission" date="2016-11" db="UniProtKB">
        <authorList>
            <consortium name="WormBaseParasite"/>
        </authorList>
    </citation>
    <scope>IDENTIFICATION</scope>
</reference>
<dbReference type="Proteomes" id="UP000095287">
    <property type="component" value="Unplaced"/>
</dbReference>
<dbReference type="WBParaSite" id="L893_g18209.t1">
    <property type="protein sequence ID" value="L893_g18209.t1"/>
    <property type="gene ID" value="L893_g18209"/>
</dbReference>
<evidence type="ECO:0000256" key="1">
    <source>
        <dbReference type="SAM" id="MobiDB-lite"/>
    </source>
</evidence>
<accession>A0A1I7YPN8</accession>
<feature type="compositionally biased region" description="Basic and acidic residues" evidence="1">
    <location>
        <begin position="262"/>
        <end position="397"/>
    </location>
</feature>
<feature type="compositionally biased region" description="Low complexity" evidence="1">
    <location>
        <begin position="53"/>
        <end position="70"/>
    </location>
</feature>
<evidence type="ECO:0000313" key="3">
    <source>
        <dbReference type="WBParaSite" id="L893_g18209.t1"/>
    </source>
</evidence>
<organism evidence="2 3">
    <name type="scientific">Steinernema glaseri</name>
    <dbReference type="NCBI Taxonomy" id="37863"/>
    <lineage>
        <taxon>Eukaryota</taxon>
        <taxon>Metazoa</taxon>
        <taxon>Ecdysozoa</taxon>
        <taxon>Nematoda</taxon>
        <taxon>Chromadorea</taxon>
        <taxon>Rhabditida</taxon>
        <taxon>Tylenchina</taxon>
        <taxon>Panagrolaimomorpha</taxon>
        <taxon>Strongyloidoidea</taxon>
        <taxon>Steinernematidae</taxon>
        <taxon>Steinernema</taxon>
    </lineage>
</organism>
<sequence>MTGDSFAELVDTSVNTFTELEDVPANDDWIFDSLGDDLSPSDTEQSFSDEKATAAPLSTASTTTPGTVGLRSSIDPAAIRLPGPATNSTSRMTRQTVDKNMRALIIAARKQINSLKSEISILNTRLEASQVVKCPSCDHQFSAGIKQQLRPEYVRVLRGRLVVELQFADIKKLTDWLYLTGLHEDNSGAPVMPVSKPTRLTLEMVGSKLVVPTESGPTTVSKASKERPSVDRSVTDVKDAKRSPNKPLCERNDKNPTGTADRSSRKREYCRASSNREKPRDDDRTEYVKKSRREESGRGVSSHRSESSIWDERRPSTRAEKPFKDDRRSSNRQEDTRDVRRPLPRREEAYPSDRDVRIPSSRHENRRSSGHSRGEDAPRRTIPSERHSDTYSRSRRN</sequence>
<name>A0A1I7YPN8_9BILA</name>
<feature type="region of interest" description="Disordered" evidence="1">
    <location>
        <begin position="212"/>
        <end position="397"/>
    </location>
</feature>
<protein>
    <submittedName>
        <fullName evidence="3">LEDGF domain-containing protein</fullName>
    </submittedName>
</protein>